<dbReference type="InterPro" id="IPR016098">
    <property type="entry name" value="CAP/MinC_C"/>
</dbReference>
<dbReference type="Gene3D" id="1.25.40.330">
    <property type="entry name" value="Adenylate cyclase-associated CAP, N-terminal domain"/>
    <property type="match status" value="1"/>
</dbReference>
<dbReference type="Pfam" id="PF08603">
    <property type="entry name" value="CAP_C"/>
    <property type="match status" value="1"/>
</dbReference>
<dbReference type="Pfam" id="PF24758">
    <property type="entry name" value="LRR_At5g56370"/>
    <property type="match status" value="1"/>
</dbReference>
<dbReference type="GO" id="GO:0005737">
    <property type="term" value="C:cytoplasm"/>
    <property type="evidence" value="ECO:0007669"/>
    <property type="project" value="TreeGrafter"/>
</dbReference>
<dbReference type="GO" id="GO:0003779">
    <property type="term" value="F:actin binding"/>
    <property type="evidence" value="ECO:0007669"/>
    <property type="project" value="InterPro"/>
</dbReference>
<dbReference type="EMBL" id="CM029048">
    <property type="protein sequence ID" value="KAG2579137.1"/>
    <property type="molecule type" value="Genomic_DNA"/>
</dbReference>
<keyword evidence="6" id="KW-1185">Reference proteome</keyword>
<dbReference type="FunFam" id="2.160.20.70:FF:000006">
    <property type="entry name" value="Adenylyl cyclase-associated protein"/>
    <property type="match status" value="1"/>
</dbReference>
<dbReference type="GO" id="GO:0019933">
    <property type="term" value="P:cAMP-mediated signaling"/>
    <property type="evidence" value="ECO:0007669"/>
    <property type="project" value="TreeGrafter"/>
</dbReference>
<dbReference type="SMART" id="SM00673">
    <property type="entry name" value="CARP"/>
    <property type="match status" value="2"/>
</dbReference>
<name>A0A8T0R0I9_PANVG</name>
<dbReference type="PROSITE" id="PS51329">
    <property type="entry name" value="C_CAP_COFACTOR_C"/>
    <property type="match status" value="1"/>
</dbReference>
<evidence type="ECO:0000313" key="6">
    <source>
        <dbReference type="Proteomes" id="UP000823388"/>
    </source>
</evidence>
<dbReference type="GO" id="GO:0007015">
    <property type="term" value="P:actin filament organization"/>
    <property type="evidence" value="ECO:0007669"/>
    <property type="project" value="TreeGrafter"/>
</dbReference>
<feature type="region of interest" description="Disordered" evidence="3">
    <location>
        <begin position="378"/>
        <end position="402"/>
    </location>
</feature>
<dbReference type="InterPro" id="IPR018106">
    <property type="entry name" value="CAP_CS_N"/>
</dbReference>
<dbReference type="Pfam" id="PF01213">
    <property type="entry name" value="CAP_N-CM"/>
    <property type="match status" value="1"/>
</dbReference>
<organism evidence="5 6">
    <name type="scientific">Panicum virgatum</name>
    <name type="common">Blackwell switchgrass</name>
    <dbReference type="NCBI Taxonomy" id="38727"/>
    <lineage>
        <taxon>Eukaryota</taxon>
        <taxon>Viridiplantae</taxon>
        <taxon>Streptophyta</taxon>
        <taxon>Embryophyta</taxon>
        <taxon>Tracheophyta</taxon>
        <taxon>Spermatophyta</taxon>
        <taxon>Magnoliopsida</taxon>
        <taxon>Liliopsida</taxon>
        <taxon>Poales</taxon>
        <taxon>Poaceae</taxon>
        <taxon>PACMAD clade</taxon>
        <taxon>Panicoideae</taxon>
        <taxon>Panicodae</taxon>
        <taxon>Paniceae</taxon>
        <taxon>Panicinae</taxon>
        <taxon>Panicum</taxon>
        <taxon>Panicum sect. Hiantes</taxon>
    </lineage>
</organism>
<feature type="compositionally biased region" description="Low complexity" evidence="3">
    <location>
        <begin position="392"/>
        <end position="402"/>
    </location>
</feature>
<dbReference type="InterPro" id="IPR036222">
    <property type="entry name" value="CAP_N_sf"/>
</dbReference>
<dbReference type="InterPro" id="IPR036223">
    <property type="entry name" value="CAP_C_sf"/>
</dbReference>
<accession>A0A8T0R0I9</accession>
<dbReference type="InterPro" id="IPR006599">
    <property type="entry name" value="CARP_motif"/>
</dbReference>
<comment type="caution">
    <text evidence="5">The sequence shown here is derived from an EMBL/GenBank/DDBJ whole genome shotgun (WGS) entry which is preliminary data.</text>
</comment>
<proteinExistence type="inferred from homology"/>
<dbReference type="SUPFAM" id="SSF101278">
    <property type="entry name" value="N-terminal domain of adenylylcyclase associated protein, CAP"/>
    <property type="match status" value="1"/>
</dbReference>
<feature type="domain" description="C-CAP/cofactor C-like" evidence="4">
    <location>
        <begin position="463"/>
        <end position="600"/>
    </location>
</feature>
<dbReference type="InterPro" id="IPR055411">
    <property type="entry name" value="LRR_FXL15/At3g58940/PEG3-like"/>
</dbReference>
<evidence type="ECO:0000256" key="1">
    <source>
        <dbReference type="ARBA" id="ARBA00007659"/>
    </source>
</evidence>
<protein>
    <recommendedName>
        <fullName evidence="2">Adenylyl cyclase-associated protein</fullName>
    </recommendedName>
</protein>
<comment type="similarity">
    <text evidence="1 2">Belongs to the CAP family.</text>
</comment>
<reference evidence="5" key="1">
    <citation type="submission" date="2020-05" db="EMBL/GenBank/DDBJ databases">
        <title>WGS assembly of Panicum virgatum.</title>
        <authorList>
            <person name="Lovell J.T."/>
            <person name="Jenkins J."/>
            <person name="Shu S."/>
            <person name="Juenger T.E."/>
            <person name="Schmutz J."/>
        </authorList>
    </citation>
    <scope>NUCLEOTIDE SEQUENCE</scope>
    <source>
        <strain evidence="5">AP13</strain>
    </source>
</reference>
<dbReference type="InterPro" id="IPR017901">
    <property type="entry name" value="C-CAP_CF_C-like"/>
</dbReference>
<dbReference type="Gene3D" id="2.160.20.70">
    <property type="match status" value="1"/>
</dbReference>
<dbReference type="InterPro" id="IPR053950">
    <property type="entry name" value="CAP_N"/>
</dbReference>
<dbReference type="InterPro" id="IPR001837">
    <property type="entry name" value="Adenylate_cyclase-assoc_CAP"/>
</dbReference>
<dbReference type="PANTHER" id="PTHR10652:SF21">
    <property type="entry name" value="ADENYLYL CYCLASE-ASSOCIATED PROTEIN"/>
    <property type="match status" value="1"/>
</dbReference>
<gene>
    <name evidence="5" type="ORF">PVAP13_6NG238903</name>
</gene>
<evidence type="ECO:0000256" key="2">
    <source>
        <dbReference type="RuleBase" id="RU000647"/>
    </source>
</evidence>
<sequence>MEGALIGRLEAAVSRLEALSVGAQPSIAPRGLSEDASARDPAILAFDDLVAGALGRVSAAAGKIGAEVAEVTRLVEKAFLVGKDLLIRTKQTQKPTMESLAAFMGPLNVTILEANALAEGTRSSHANHMKAAAGSLAALAWIGYTGKGCSMPLPMAQVEESWQMAEFYSNKLNLDKMEKKKPVPTNSLFYSSRYHRRYLTPSPRFFLRAQRLAIRSPALAPAPAFQGRDRPLAPPLAPRSGATPSRGGALGARGRRLLLGTCASLLWLPANILRCASLHRLEHMLACSSELETLALITSRMTKHIHLCGQRLECMLLWMRALLWMGALEELAVVDAPHQERLILWNMIAKALKELYVPNLRDYIRRFYPLGPVWQPPGSATNKVPSAPSPPASLAISSASSSQPKSGMSAVFAEISSGKPVTQGLRKVTDDMKSKNRTDRTGVVTAEGKETRNAPSFGSTKDPAKLELRMGHKWVVEHHIGNKSLLIEECDTKQSVYAYGCKDSVLQVKGKVNNITIDKCTKVGVLFKGVVAAFEVVNCNSVEVQCEGSVPTISIDNTSGCQLYLSKESLDTSITTAKSSEINALIPDENSDGDWAEHSLPQQYIHAFKDGQFTTSPVSHSGA</sequence>
<dbReference type="SUPFAM" id="SSF69340">
    <property type="entry name" value="C-terminal domain of adenylylcyclase associated protein"/>
    <property type="match status" value="1"/>
</dbReference>
<evidence type="ECO:0000256" key="3">
    <source>
        <dbReference type="SAM" id="MobiDB-lite"/>
    </source>
</evidence>
<feature type="region of interest" description="Disordered" evidence="3">
    <location>
        <begin position="223"/>
        <end position="248"/>
    </location>
</feature>
<dbReference type="PANTHER" id="PTHR10652">
    <property type="entry name" value="ADENYLYL CYCLASE-ASSOCIATED PROTEIN"/>
    <property type="match status" value="1"/>
</dbReference>
<dbReference type="InterPro" id="IPR013992">
    <property type="entry name" value="Adenylate_cyclase-assoc_CAP_N"/>
</dbReference>
<evidence type="ECO:0000313" key="5">
    <source>
        <dbReference type="EMBL" id="KAG2579137.1"/>
    </source>
</evidence>
<evidence type="ECO:0000259" key="4">
    <source>
        <dbReference type="PROSITE" id="PS51329"/>
    </source>
</evidence>
<dbReference type="Proteomes" id="UP000823388">
    <property type="component" value="Chromosome 6N"/>
</dbReference>
<dbReference type="InterPro" id="IPR013912">
    <property type="entry name" value="Adenylate_cyclase-assoc_CAP_C"/>
</dbReference>
<dbReference type="GO" id="GO:0008179">
    <property type="term" value="F:adenylate cyclase binding"/>
    <property type="evidence" value="ECO:0007669"/>
    <property type="project" value="TreeGrafter"/>
</dbReference>
<dbReference type="AlphaFoldDB" id="A0A8T0R0I9"/>
<dbReference type="PROSITE" id="PS01088">
    <property type="entry name" value="CAP_1"/>
    <property type="match status" value="1"/>
</dbReference>
<dbReference type="Pfam" id="PF21938">
    <property type="entry name" value="CAP_N"/>
    <property type="match status" value="1"/>
</dbReference>